<sequence>MIRVSAPDSATAVADRRLVFALSNAIENAVDHNDQPSVEMSVETTDTAVEIRVADDGPGIPEQERDITQPQHGSGLGLWAVNWVVESFGGNLAFETPERGSGVVLWLRPQ</sequence>
<dbReference type="PANTHER" id="PTHR44936">
    <property type="entry name" value="SENSOR PROTEIN CREC"/>
    <property type="match status" value="1"/>
</dbReference>
<keyword evidence="6" id="KW-0067">ATP-binding</keyword>
<evidence type="ECO:0000256" key="6">
    <source>
        <dbReference type="ARBA" id="ARBA00022840"/>
    </source>
</evidence>
<protein>
    <recommendedName>
        <fullName evidence="2">histidine kinase</fullName>
        <ecNumber evidence="2">2.7.13.3</ecNumber>
    </recommendedName>
</protein>
<keyword evidence="9" id="KW-1185">Reference proteome</keyword>
<evidence type="ECO:0000256" key="4">
    <source>
        <dbReference type="ARBA" id="ARBA00022741"/>
    </source>
</evidence>
<evidence type="ECO:0000256" key="3">
    <source>
        <dbReference type="ARBA" id="ARBA00022679"/>
    </source>
</evidence>
<proteinExistence type="predicted"/>
<organism evidence="8 9">
    <name type="scientific">Haloarchaeobius iranensis</name>
    <dbReference type="NCBI Taxonomy" id="996166"/>
    <lineage>
        <taxon>Archaea</taxon>
        <taxon>Methanobacteriati</taxon>
        <taxon>Methanobacteriota</taxon>
        <taxon>Stenosarchaea group</taxon>
        <taxon>Halobacteria</taxon>
        <taxon>Halobacteriales</taxon>
        <taxon>Halorubellaceae</taxon>
        <taxon>Haloarchaeobius</taxon>
    </lineage>
</organism>
<dbReference type="Gene3D" id="3.30.565.10">
    <property type="entry name" value="Histidine kinase-like ATPase, C-terminal domain"/>
    <property type="match status" value="1"/>
</dbReference>
<feature type="domain" description="Histidine kinase" evidence="7">
    <location>
        <begin position="17"/>
        <end position="110"/>
    </location>
</feature>
<evidence type="ECO:0000313" key="8">
    <source>
        <dbReference type="EMBL" id="SDM70448.1"/>
    </source>
</evidence>
<dbReference type="PANTHER" id="PTHR44936:SF10">
    <property type="entry name" value="SENSOR PROTEIN RSTB"/>
    <property type="match status" value="1"/>
</dbReference>
<dbReference type="InterPro" id="IPR050980">
    <property type="entry name" value="2C_sensor_his_kinase"/>
</dbReference>
<keyword evidence="3" id="KW-0808">Transferase</keyword>
<dbReference type="InterPro" id="IPR003594">
    <property type="entry name" value="HATPase_dom"/>
</dbReference>
<dbReference type="Proteomes" id="UP000199370">
    <property type="component" value="Unassembled WGS sequence"/>
</dbReference>
<dbReference type="AlphaFoldDB" id="A0A1G9VDV8"/>
<name>A0A1G9VDV8_9EURY</name>
<dbReference type="Pfam" id="PF02518">
    <property type="entry name" value="HATPase_c"/>
    <property type="match status" value="1"/>
</dbReference>
<dbReference type="CDD" id="cd00075">
    <property type="entry name" value="HATPase"/>
    <property type="match status" value="1"/>
</dbReference>
<dbReference type="InterPro" id="IPR036890">
    <property type="entry name" value="HATPase_C_sf"/>
</dbReference>
<dbReference type="GO" id="GO:0005524">
    <property type="term" value="F:ATP binding"/>
    <property type="evidence" value="ECO:0007669"/>
    <property type="project" value="UniProtKB-KW"/>
</dbReference>
<dbReference type="EMBL" id="FNIA01000006">
    <property type="protein sequence ID" value="SDM70448.1"/>
    <property type="molecule type" value="Genomic_DNA"/>
</dbReference>
<dbReference type="SUPFAM" id="SSF55874">
    <property type="entry name" value="ATPase domain of HSP90 chaperone/DNA topoisomerase II/histidine kinase"/>
    <property type="match status" value="1"/>
</dbReference>
<keyword evidence="5 8" id="KW-0418">Kinase</keyword>
<evidence type="ECO:0000259" key="7">
    <source>
        <dbReference type="PROSITE" id="PS50109"/>
    </source>
</evidence>
<dbReference type="GO" id="GO:0004673">
    <property type="term" value="F:protein histidine kinase activity"/>
    <property type="evidence" value="ECO:0007669"/>
    <property type="project" value="UniProtKB-EC"/>
</dbReference>
<dbReference type="EC" id="2.7.13.3" evidence="2"/>
<gene>
    <name evidence="8" type="ORF">SAMN05192554_10663</name>
</gene>
<comment type="catalytic activity">
    <reaction evidence="1">
        <text>ATP + protein L-histidine = ADP + protein N-phospho-L-histidine.</text>
        <dbReference type="EC" id="2.7.13.3"/>
    </reaction>
</comment>
<dbReference type="InterPro" id="IPR004358">
    <property type="entry name" value="Sig_transdc_His_kin-like_C"/>
</dbReference>
<dbReference type="PRINTS" id="PR00344">
    <property type="entry name" value="BCTRLSENSOR"/>
</dbReference>
<evidence type="ECO:0000256" key="1">
    <source>
        <dbReference type="ARBA" id="ARBA00000085"/>
    </source>
</evidence>
<dbReference type="SMART" id="SM00387">
    <property type="entry name" value="HATPase_c"/>
    <property type="match status" value="1"/>
</dbReference>
<dbReference type="PROSITE" id="PS50109">
    <property type="entry name" value="HIS_KIN"/>
    <property type="match status" value="1"/>
</dbReference>
<evidence type="ECO:0000256" key="2">
    <source>
        <dbReference type="ARBA" id="ARBA00012438"/>
    </source>
</evidence>
<keyword evidence="4" id="KW-0547">Nucleotide-binding</keyword>
<accession>A0A1G9VDV8</accession>
<reference evidence="8 9" key="1">
    <citation type="submission" date="2016-10" db="EMBL/GenBank/DDBJ databases">
        <authorList>
            <person name="de Groot N.N."/>
        </authorList>
    </citation>
    <scope>NUCLEOTIDE SEQUENCE [LARGE SCALE GENOMIC DNA]</scope>
    <source>
        <strain evidence="9">EB21,IBRC-M 10013,KCTC 4048</strain>
    </source>
</reference>
<dbReference type="InterPro" id="IPR005467">
    <property type="entry name" value="His_kinase_dom"/>
</dbReference>
<evidence type="ECO:0000256" key="5">
    <source>
        <dbReference type="ARBA" id="ARBA00022777"/>
    </source>
</evidence>
<dbReference type="STRING" id="996166.SAMN05192554_10663"/>
<evidence type="ECO:0000313" key="9">
    <source>
        <dbReference type="Proteomes" id="UP000199370"/>
    </source>
</evidence>